<accession>A0A0J1H4E7</accession>
<dbReference type="OrthoDB" id="6263428at2"/>
<protein>
    <submittedName>
        <fullName evidence="1">Uncharacterized protein</fullName>
    </submittedName>
</protein>
<dbReference type="RefSeq" id="WP_047878386.1">
    <property type="nucleotide sequence ID" value="NZ_LDOT01000009.1"/>
</dbReference>
<evidence type="ECO:0000313" key="1">
    <source>
        <dbReference type="EMBL" id="KLV06594.1"/>
    </source>
</evidence>
<sequence>MTNQLKRVNCSLFLDPVNSDADRYAVSIMQRWVEERKQLVENPSAGKALHENLHKHKDIYLSGLFLHLLSPALTRQLATVLSPSNVTMATLGQKLEMCGLVLPNKGQDAATSTARSADVEQELVQLRQTMMSQLAEVSDQVSATAQVQAETLTDAMAQLQQQAPASATAELDPAALEQALTSMKGHLVAELSEQIRKDMAAQLKAQSQAAEIAELKALLSAQNQLIRAMQHSGVAAPAVAATPAEPEMNLSEQIANVRKIKKKGLF</sequence>
<keyword evidence="2" id="KW-1185">Reference proteome</keyword>
<proteinExistence type="predicted"/>
<gene>
    <name evidence="1" type="ORF">ABT56_08155</name>
</gene>
<dbReference type="STRING" id="1195763.ABT56_08155"/>
<dbReference type="EMBL" id="LDOT01000009">
    <property type="protein sequence ID" value="KLV06594.1"/>
    <property type="molecule type" value="Genomic_DNA"/>
</dbReference>
<dbReference type="PATRIC" id="fig|1195763.3.peg.1739"/>
<evidence type="ECO:0000313" key="2">
    <source>
        <dbReference type="Proteomes" id="UP000036097"/>
    </source>
</evidence>
<dbReference type="AlphaFoldDB" id="A0A0J1H4E7"/>
<comment type="caution">
    <text evidence="1">The sequence shown here is derived from an EMBL/GenBank/DDBJ whole genome shotgun (WGS) entry which is preliminary data.</text>
</comment>
<name>A0A0J1H4E7_9GAMM</name>
<reference evidence="1 2" key="1">
    <citation type="submission" date="2015-05" db="EMBL/GenBank/DDBJ databases">
        <title>Photobacterium galathea sp. nov.</title>
        <authorList>
            <person name="Machado H."/>
            <person name="Gram L."/>
        </authorList>
    </citation>
    <scope>NUCLEOTIDE SEQUENCE [LARGE SCALE GENOMIC DNA]</scope>
    <source>
        <strain evidence="1 2">CGMCC 1.12159</strain>
    </source>
</reference>
<dbReference type="Proteomes" id="UP000036097">
    <property type="component" value="Unassembled WGS sequence"/>
</dbReference>
<organism evidence="1 2">
    <name type="scientific">Photobacterium aquae</name>
    <dbReference type="NCBI Taxonomy" id="1195763"/>
    <lineage>
        <taxon>Bacteria</taxon>
        <taxon>Pseudomonadati</taxon>
        <taxon>Pseudomonadota</taxon>
        <taxon>Gammaproteobacteria</taxon>
        <taxon>Vibrionales</taxon>
        <taxon>Vibrionaceae</taxon>
        <taxon>Photobacterium</taxon>
    </lineage>
</organism>